<sequence length="332" mass="37191">MCVPLRGLLGGCTSGTPEIRAAPGECARGGGHGGGRRMALGPHFSPCRRDSAAGMAEMRPGPVVGKQLNEQPDHSPLVQPGLAELRRRAQEEGVPETPQPLTDAFLLRFLRARDFDLDLAWRLMKNYYKWRAECPELSADLHPRSILGLLKAGYHGVLRSRDPTGSRVLIYRISYWDPKVFTAYDVFRVSLITSELIVQEVETQRNGVKAIFDLEGWQISHAFQITPSVAKKIAAVVTDSFPLKVRGIHLINEPVIFHAVFSMIKPFLTEKIKGRIHLHGNNYKSSLLQHFPDILPLEYGGNESSMEDICQEWTNFIMKSEDYLSSISETIQ</sequence>
<evidence type="ECO:0000259" key="1">
    <source>
        <dbReference type="PROSITE" id="PS50191"/>
    </source>
</evidence>
<dbReference type="GO" id="GO:0005737">
    <property type="term" value="C:cytoplasm"/>
    <property type="evidence" value="ECO:0007669"/>
    <property type="project" value="UniProtKB-SubCell"/>
</dbReference>
<feature type="domain" description="CRAL-TRIO" evidence="1">
    <location>
        <begin position="142"/>
        <end position="307"/>
    </location>
</feature>
<dbReference type="InterPro" id="IPR001251">
    <property type="entry name" value="CRAL-TRIO_dom"/>
</dbReference>
<dbReference type="GO" id="GO:0008431">
    <property type="term" value="F:vitamin E binding"/>
    <property type="evidence" value="ECO:0007669"/>
    <property type="project" value="UniProtKB-ARBA"/>
</dbReference>
<dbReference type="AlphaFoldDB" id="A0A8L2Q527"/>
<name>A0A8L2Q527_RAT</name>
<evidence type="ECO:0000313" key="3">
    <source>
        <dbReference type="Proteomes" id="UP000002494"/>
    </source>
</evidence>
<proteinExistence type="predicted"/>
<reference evidence="2" key="1">
    <citation type="submission" date="2024-01" db="EMBL/GenBank/DDBJ databases">
        <title>GRCr8: a new rat reference genome assembly contstructed from accurate long reads and long range scaffolding.</title>
        <authorList>
            <person name="Doris P.A."/>
            <person name="Kalbfleisch T."/>
            <person name="Li K."/>
            <person name="Howe K."/>
            <person name="Wood J."/>
        </authorList>
    </citation>
    <scope>NUCLEOTIDE SEQUENCE [LARGE SCALE GENOMIC DNA]</scope>
    <source>
        <strain evidence="2">Brown Norway</strain>
    </source>
</reference>
<dbReference type="InterPro" id="IPR011074">
    <property type="entry name" value="CRAL/TRIO_N_dom"/>
</dbReference>
<reference evidence="2" key="2">
    <citation type="submission" date="2025-08" db="UniProtKB">
        <authorList>
            <consortium name="Ensembl"/>
        </authorList>
    </citation>
    <scope>IDENTIFICATION</scope>
    <source>
        <strain evidence="2">Brown Norway</strain>
    </source>
</reference>
<dbReference type="Ensembl" id="ENSRNOT00000009611.4">
    <property type="protein sequence ID" value="ENSRNOP00000009611.3"/>
    <property type="gene ID" value="ENSRNOG00000007139.4"/>
</dbReference>
<dbReference type="GeneTree" id="ENSGT00940000159203"/>
<dbReference type="GO" id="GO:0008289">
    <property type="term" value="F:lipid binding"/>
    <property type="evidence" value="ECO:0007669"/>
    <property type="project" value="UniProtKB-KW"/>
</dbReference>
<dbReference type="SUPFAM" id="SSF46938">
    <property type="entry name" value="CRAL/TRIO N-terminal domain"/>
    <property type="match status" value="1"/>
</dbReference>
<dbReference type="InterPro" id="IPR036273">
    <property type="entry name" value="CRAL/TRIO_N_dom_sf"/>
</dbReference>
<protein>
    <submittedName>
        <fullName evidence="2">Alpha tocopherol transfer protein</fullName>
    </submittedName>
</protein>
<dbReference type="Gene3D" id="1.10.8.20">
    <property type="entry name" value="N-terminal domain of phosphatidylinositol transfer protein sec14p"/>
    <property type="match status" value="1"/>
</dbReference>
<dbReference type="Gene3D" id="3.40.525.10">
    <property type="entry name" value="CRAL-TRIO lipid binding domain"/>
    <property type="match status" value="1"/>
</dbReference>
<dbReference type="PROSITE" id="PS50191">
    <property type="entry name" value="CRAL_TRIO"/>
    <property type="match status" value="1"/>
</dbReference>
<accession>A0A8L2Q527</accession>
<organism evidence="2 3">
    <name type="scientific">Rattus norvegicus</name>
    <name type="common">Rat</name>
    <dbReference type="NCBI Taxonomy" id="10116"/>
    <lineage>
        <taxon>Eukaryota</taxon>
        <taxon>Metazoa</taxon>
        <taxon>Chordata</taxon>
        <taxon>Craniata</taxon>
        <taxon>Vertebrata</taxon>
        <taxon>Euteleostomi</taxon>
        <taxon>Mammalia</taxon>
        <taxon>Eutheria</taxon>
        <taxon>Euarchontoglires</taxon>
        <taxon>Glires</taxon>
        <taxon>Rodentia</taxon>
        <taxon>Myomorpha</taxon>
        <taxon>Muroidea</taxon>
        <taxon>Muridae</taxon>
        <taxon>Murinae</taxon>
        <taxon>Rattus</taxon>
    </lineage>
</organism>
<dbReference type="PRINTS" id="PR00180">
    <property type="entry name" value="CRETINALDHBP"/>
</dbReference>
<dbReference type="SMART" id="SM00516">
    <property type="entry name" value="SEC14"/>
    <property type="match status" value="1"/>
</dbReference>
<dbReference type="SUPFAM" id="SSF52087">
    <property type="entry name" value="CRAL/TRIO domain"/>
    <property type="match status" value="1"/>
</dbReference>
<keyword evidence="3" id="KW-1185">Reference proteome</keyword>
<dbReference type="Gene3D" id="1.20.5.1200">
    <property type="entry name" value="Alpha-tocopherol transfer"/>
    <property type="match status" value="1"/>
</dbReference>
<evidence type="ECO:0000313" key="2">
    <source>
        <dbReference type="Ensembl" id="ENSRNOP00000009611.3"/>
    </source>
</evidence>
<dbReference type="OrthoDB" id="440711at2759"/>
<dbReference type="Proteomes" id="UP000002494">
    <property type="component" value="Chromosome 5"/>
</dbReference>
<dbReference type="Pfam" id="PF00650">
    <property type="entry name" value="CRAL_TRIO"/>
    <property type="match status" value="1"/>
</dbReference>
<reference evidence="2" key="3">
    <citation type="submission" date="2025-09" db="UniProtKB">
        <authorList>
            <consortium name="Ensembl"/>
        </authorList>
    </citation>
    <scope>IDENTIFICATION</scope>
    <source>
        <strain evidence="2">Brown Norway</strain>
    </source>
</reference>
<dbReference type="OMA" id="KQRVYMH"/>
<dbReference type="InterPro" id="IPR036865">
    <property type="entry name" value="CRAL-TRIO_dom_sf"/>
</dbReference>
<dbReference type="SMART" id="SM01100">
    <property type="entry name" value="CRAL_TRIO_N"/>
    <property type="match status" value="1"/>
</dbReference>
<dbReference type="RGD" id="3915">
    <property type="gene designation" value="Ttpa"/>
</dbReference>
<evidence type="ECO:0000313" key="4">
    <source>
        <dbReference type="RGD" id="3915"/>
    </source>
</evidence>
<dbReference type="PANTHER" id="PTHR10174:SF225">
    <property type="entry name" value="ALPHA-TOCOPHEROL TRANSFER PROTEIN"/>
    <property type="match status" value="1"/>
</dbReference>
<gene>
    <name evidence="2 4" type="primary">Ttpa</name>
</gene>
<dbReference type="CDD" id="cd00170">
    <property type="entry name" value="SEC14"/>
    <property type="match status" value="1"/>
</dbReference>
<dbReference type="PANTHER" id="PTHR10174">
    <property type="entry name" value="ALPHA-TOCOPHEROL TRANSFER PROTEIN-RELATED"/>
    <property type="match status" value="1"/>
</dbReference>
<dbReference type="Pfam" id="PF03765">
    <property type="entry name" value="CRAL_TRIO_N"/>
    <property type="match status" value="1"/>
</dbReference>